<dbReference type="SUPFAM" id="SSF51735">
    <property type="entry name" value="NAD(P)-binding Rossmann-fold domains"/>
    <property type="match status" value="1"/>
</dbReference>
<dbReference type="InterPro" id="IPR001509">
    <property type="entry name" value="Epimerase_deHydtase"/>
</dbReference>
<dbReference type="PANTHER" id="PTHR48079">
    <property type="entry name" value="PROTEIN YEEZ"/>
    <property type="match status" value="1"/>
</dbReference>
<reference evidence="2 3" key="1">
    <citation type="submission" date="2023-10" db="EMBL/GenBank/DDBJ databases">
        <title>Marimonas sp. nov. isolated from tidal mud flat.</title>
        <authorList>
            <person name="Jaincy N.J."/>
            <person name="Srinivasan S."/>
            <person name="Lee S.-S."/>
        </authorList>
    </citation>
    <scope>NUCLEOTIDE SEQUENCE [LARGE SCALE GENOMIC DNA]</scope>
    <source>
        <strain evidence="2 3">MJ-SS3</strain>
    </source>
</reference>
<name>A0ABU3U3H4_9FLAO</name>
<evidence type="ECO:0000313" key="3">
    <source>
        <dbReference type="Proteomes" id="UP001268651"/>
    </source>
</evidence>
<dbReference type="InterPro" id="IPR051783">
    <property type="entry name" value="NAD(P)-dependent_oxidoreduct"/>
</dbReference>
<dbReference type="InterPro" id="IPR036291">
    <property type="entry name" value="NAD(P)-bd_dom_sf"/>
</dbReference>
<dbReference type="Gene3D" id="3.40.50.720">
    <property type="entry name" value="NAD(P)-binding Rossmann-like Domain"/>
    <property type="match status" value="1"/>
</dbReference>
<dbReference type="PANTHER" id="PTHR48079:SF6">
    <property type="entry name" value="NAD(P)-BINDING DOMAIN-CONTAINING PROTEIN-RELATED"/>
    <property type="match status" value="1"/>
</dbReference>
<sequence length="335" mass="38403">MVLVTGGTGLIGSHLLYKLIKNNEQVKAIYRTEKKLKIVEKVFSYYTENYKTAFEKIEWIKSDLLNIPSLTDAFKDVTHVYHCAAFVSFEPDKYHLLRQTNIEGTANIVNLCVANGIKKLCYVSSIAAVGEANKNGEISEKSEWNKEADNSVYAITKYGAEMEVWRGSQEGLDVVIVNPGVVLGAGIWSYGSGSIFNRVYKGNPYYTNGTIGLIDIEDVVNIMINLIESNIRNERFILIAENWTYKKFLQTVAEALYVKKPYNEAKKWQLQISWRLDWLIHKLKGRRRRLTRQLVKALMTKKKYNNQKIKSSINYSFKPIDKSISEVSQVFLKEV</sequence>
<dbReference type="Pfam" id="PF01370">
    <property type="entry name" value="Epimerase"/>
    <property type="match status" value="1"/>
</dbReference>
<evidence type="ECO:0000259" key="1">
    <source>
        <dbReference type="Pfam" id="PF01370"/>
    </source>
</evidence>
<gene>
    <name evidence="2" type="ORF">RXV94_02210</name>
</gene>
<comment type="caution">
    <text evidence="2">The sequence shown here is derived from an EMBL/GenBank/DDBJ whole genome shotgun (WGS) entry which is preliminary data.</text>
</comment>
<dbReference type="RefSeq" id="WP_316660761.1">
    <property type="nucleotide sequence ID" value="NZ_JAWHTF010000001.1"/>
</dbReference>
<proteinExistence type="predicted"/>
<keyword evidence="3" id="KW-1185">Reference proteome</keyword>
<dbReference type="EMBL" id="JAWHTF010000001">
    <property type="protein sequence ID" value="MDU8884957.1"/>
    <property type="molecule type" value="Genomic_DNA"/>
</dbReference>
<evidence type="ECO:0000313" key="2">
    <source>
        <dbReference type="EMBL" id="MDU8884957.1"/>
    </source>
</evidence>
<protein>
    <submittedName>
        <fullName evidence="2">SDR family oxidoreductase</fullName>
    </submittedName>
</protein>
<accession>A0ABU3U3H4</accession>
<dbReference type="Proteomes" id="UP001268651">
    <property type="component" value="Unassembled WGS sequence"/>
</dbReference>
<organism evidence="2 3">
    <name type="scientific">Gilvirhabdus luticola</name>
    <dbReference type="NCBI Taxonomy" id="3079858"/>
    <lineage>
        <taxon>Bacteria</taxon>
        <taxon>Pseudomonadati</taxon>
        <taxon>Bacteroidota</taxon>
        <taxon>Flavobacteriia</taxon>
        <taxon>Flavobacteriales</taxon>
        <taxon>Flavobacteriaceae</taxon>
        <taxon>Gilvirhabdus</taxon>
    </lineage>
</organism>
<feature type="domain" description="NAD-dependent epimerase/dehydratase" evidence="1">
    <location>
        <begin position="2"/>
        <end position="229"/>
    </location>
</feature>